<feature type="chain" id="PRO_5009309770" evidence="1">
    <location>
        <begin position="19"/>
        <end position="250"/>
    </location>
</feature>
<dbReference type="AlphaFoldDB" id="A0A1I7V3M1"/>
<evidence type="ECO:0000313" key="3">
    <source>
        <dbReference type="WBParaSite" id="Csp11.Scaffold630.g22054.t1"/>
    </source>
</evidence>
<protein>
    <submittedName>
        <fullName evidence="3">Uncharacterized protein</fullName>
    </submittedName>
</protein>
<accession>A0A1I7V3M1</accession>
<feature type="signal peptide" evidence="1">
    <location>
        <begin position="1"/>
        <end position="18"/>
    </location>
</feature>
<dbReference type="WBParaSite" id="Csp11.Scaffold630.g22054.t1">
    <property type="protein sequence ID" value="Csp11.Scaffold630.g22054.t1"/>
    <property type="gene ID" value="Csp11.Scaffold630.g22054"/>
</dbReference>
<keyword evidence="1" id="KW-0732">Signal</keyword>
<dbReference type="Proteomes" id="UP000095282">
    <property type="component" value="Unplaced"/>
</dbReference>
<reference evidence="3" key="1">
    <citation type="submission" date="2016-11" db="UniProtKB">
        <authorList>
            <consortium name="WormBaseParasite"/>
        </authorList>
    </citation>
    <scope>IDENTIFICATION</scope>
</reference>
<keyword evidence="2" id="KW-1185">Reference proteome</keyword>
<proteinExistence type="predicted"/>
<name>A0A1I7V3M1_9PELO</name>
<dbReference type="eggNOG" id="ENOG502TIZW">
    <property type="taxonomic scope" value="Eukaryota"/>
</dbReference>
<evidence type="ECO:0000313" key="2">
    <source>
        <dbReference type="Proteomes" id="UP000095282"/>
    </source>
</evidence>
<sequence length="250" mass="28240">MKFPQFLLFAVLVVSGESDEGVGVDQVKNLCTGEQTCYAYPENCKLHRCHLIFSYGPNNSSLLVGDLDDDGYALINIEKNGERTEDVFLCFASGNCFYGTEEKNQTYTVQKKQKTESFFLISRDYAQYLFTFPRVVAQTGPEIGYSFRLGTAGDDAVNAPSKKLYHMDTSKPAAKNENNVTGTDVKNIVSAYQDFDKLDDDRRRGGVRSKKSPEEIKTVSFDEFYADRMIFSNAINELDIDEKKDSKQDF</sequence>
<organism evidence="2 3">
    <name type="scientific">Caenorhabditis tropicalis</name>
    <dbReference type="NCBI Taxonomy" id="1561998"/>
    <lineage>
        <taxon>Eukaryota</taxon>
        <taxon>Metazoa</taxon>
        <taxon>Ecdysozoa</taxon>
        <taxon>Nematoda</taxon>
        <taxon>Chromadorea</taxon>
        <taxon>Rhabditida</taxon>
        <taxon>Rhabditina</taxon>
        <taxon>Rhabditomorpha</taxon>
        <taxon>Rhabditoidea</taxon>
        <taxon>Rhabditidae</taxon>
        <taxon>Peloderinae</taxon>
        <taxon>Caenorhabditis</taxon>
    </lineage>
</organism>
<evidence type="ECO:0000256" key="1">
    <source>
        <dbReference type="SAM" id="SignalP"/>
    </source>
</evidence>